<protein>
    <recommendedName>
        <fullName evidence="2">RanBD1 domain-containing protein</fullName>
    </recommendedName>
</protein>
<proteinExistence type="predicted"/>
<dbReference type="InterPro" id="IPR000156">
    <property type="entry name" value="Ran_bind_dom"/>
</dbReference>
<accession>A0A2S4WD89</accession>
<dbReference type="SMART" id="SM00160">
    <property type="entry name" value="RanBD"/>
    <property type="match status" value="1"/>
</dbReference>
<dbReference type="SUPFAM" id="SSF50729">
    <property type="entry name" value="PH domain-like"/>
    <property type="match status" value="1"/>
</dbReference>
<feature type="compositionally biased region" description="Polar residues" evidence="1">
    <location>
        <begin position="137"/>
        <end position="148"/>
    </location>
</feature>
<feature type="region of interest" description="Disordered" evidence="1">
    <location>
        <begin position="103"/>
        <end position="150"/>
    </location>
</feature>
<evidence type="ECO:0000259" key="2">
    <source>
        <dbReference type="PROSITE" id="PS50196"/>
    </source>
</evidence>
<reference evidence="4" key="2">
    <citation type="journal article" date="2018" name="BMC Genomics">
        <title>Genomic insights into host adaptation between the wheat stripe rust pathogen (Puccinia striiformis f. sp. tritici) and the barley stripe rust pathogen (Puccinia striiformis f. sp. hordei).</title>
        <authorList>
            <person name="Xia C."/>
            <person name="Wang M."/>
            <person name="Yin C."/>
            <person name="Cornejo O.E."/>
            <person name="Hulbert S.H."/>
            <person name="Chen X."/>
        </authorList>
    </citation>
    <scope>NUCLEOTIDE SEQUENCE [LARGE SCALE GENOMIC DNA]</scope>
    <source>
        <strain evidence="4">93TX-2</strain>
    </source>
</reference>
<comment type="caution">
    <text evidence="3">The sequence shown here is derived from an EMBL/GenBank/DDBJ whole genome shotgun (WGS) entry which is preliminary data.</text>
</comment>
<dbReference type="EMBL" id="PKSM01000044">
    <property type="protein sequence ID" value="POW19721.1"/>
    <property type="molecule type" value="Genomic_DNA"/>
</dbReference>
<feature type="compositionally biased region" description="Basic and acidic residues" evidence="1">
    <location>
        <begin position="17"/>
        <end position="37"/>
    </location>
</feature>
<dbReference type="OrthoDB" id="185618at2759"/>
<dbReference type="InterPro" id="IPR045255">
    <property type="entry name" value="RanBP1-like"/>
</dbReference>
<evidence type="ECO:0000313" key="3">
    <source>
        <dbReference type="EMBL" id="POW19721.1"/>
    </source>
</evidence>
<dbReference type="Gene3D" id="2.30.29.30">
    <property type="entry name" value="Pleckstrin-homology domain (PH domain)/Phosphotyrosine-binding domain (PTB)"/>
    <property type="match status" value="1"/>
</dbReference>
<dbReference type="PANTHER" id="PTHR23138">
    <property type="entry name" value="RAN BINDING PROTEIN"/>
    <property type="match status" value="1"/>
</dbReference>
<reference evidence="3 4" key="1">
    <citation type="submission" date="2017-12" db="EMBL/GenBank/DDBJ databases">
        <title>Gene loss provides genomic basis for host adaptation in cereal stripe rust fungi.</title>
        <authorList>
            <person name="Xia C."/>
        </authorList>
    </citation>
    <scope>NUCLEOTIDE SEQUENCE [LARGE SCALE GENOMIC DNA]</scope>
    <source>
        <strain evidence="3 4">93TX-2</strain>
    </source>
</reference>
<dbReference type="VEuPathDB" id="FungiDB:PSHT_04337"/>
<feature type="region of interest" description="Disordered" evidence="1">
    <location>
        <begin position="1"/>
        <end position="49"/>
    </location>
</feature>
<dbReference type="InterPro" id="IPR011993">
    <property type="entry name" value="PH-like_dom_sf"/>
</dbReference>
<evidence type="ECO:0000256" key="1">
    <source>
        <dbReference type="SAM" id="MobiDB-lite"/>
    </source>
</evidence>
<feature type="domain" description="RanBD1" evidence="2">
    <location>
        <begin position="375"/>
        <end position="453"/>
    </location>
</feature>
<feature type="region of interest" description="Disordered" evidence="1">
    <location>
        <begin position="521"/>
        <end position="542"/>
    </location>
</feature>
<dbReference type="PROSITE" id="PS50196">
    <property type="entry name" value="RANBD1"/>
    <property type="match status" value="1"/>
</dbReference>
<dbReference type="Proteomes" id="UP000238274">
    <property type="component" value="Unassembled WGS sequence"/>
</dbReference>
<reference evidence="4" key="3">
    <citation type="journal article" date="2018" name="Mol. Plant Microbe Interact.">
        <title>Genome sequence resources for the wheat stripe rust pathogen (Puccinia striiformis f. sp. tritici) and the barley stripe rust pathogen (Puccinia striiformis f. sp. hordei).</title>
        <authorList>
            <person name="Xia C."/>
            <person name="Wang M."/>
            <person name="Yin C."/>
            <person name="Cornejo O.E."/>
            <person name="Hulbert S.H."/>
            <person name="Chen X."/>
        </authorList>
    </citation>
    <scope>NUCLEOTIDE SEQUENCE [LARGE SCALE GENOMIC DNA]</scope>
    <source>
        <strain evidence="4">93TX-2</strain>
    </source>
</reference>
<feature type="region of interest" description="Disordered" evidence="1">
    <location>
        <begin position="166"/>
        <end position="216"/>
    </location>
</feature>
<keyword evidence="4" id="KW-1185">Reference proteome</keyword>
<dbReference type="VEuPathDB" id="FungiDB:PSTT_10030"/>
<name>A0A2S4WD89_9BASI</name>
<feature type="compositionally biased region" description="Polar residues" evidence="1">
    <location>
        <begin position="228"/>
        <end position="244"/>
    </location>
</feature>
<feature type="compositionally biased region" description="Low complexity" evidence="1">
    <location>
        <begin position="194"/>
        <end position="215"/>
    </location>
</feature>
<dbReference type="PANTHER" id="PTHR23138:SF87">
    <property type="entry name" value="E3 SUMO-PROTEIN LIGASE RANBP2"/>
    <property type="match status" value="1"/>
</dbReference>
<dbReference type="GO" id="GO:0005096">
    <property type="term" value="F:GTPase activator activity"/>
    <property type="evidence" value="ECO:0007669"/>
    <property type="project" value="TreeGrafter"/>
</dbReference>
<organism evidence="3 4">
    <name type="scientific">Puccinia striiformis</name>
    <dbReference type="NCBI Taxonomy" id="27350"/>
    <lineage>
        <taxon>Eukaryota</taxon>
        <taxon>Fungi</taxon>
        <taxon>Dikarya</taxon>
        <taxon>Basidiomycota</taxon>
        <taxon>Pucciniomycotina</taxon>
        <taxon>Pucciniomycetes</taxon>
        <taxon>Pucciniales</taxon>
        <taxon>Pucciniaceae</taxon>
        <taxon>Puccinia</taxon>
    </lineage>
</organism>
<feature type="compositionally biased region" description="Low complexity" evidence="1">
    <location>
        <begin position="1"/>
        <end position="16"/>
    </location>
</feature>
<dbReference type="GO" id="GO:0005643">
    <property type="term" value="C:nuclear pore"/>
    <property type="evidence" value="ECO:0007669"/>
    <property type="project" value="TreeGrafter"/>
</dbReference>
<feature type="region of interest" description="Disordered" evidence="1">
    <location>
        <begin position="228"/>
        <end position="290"/>
    </location>
</feature>
<dbReference type="Pfam" id="PF00638">
    <property type="entry name" value="Ran_BP1"/>
    <property type="match status" value="1"/>
</dbReference>
<dbReference type="AlphaFoldDB" id="A0A2S4WD89"/>
<evidence type="ECO:0000313" key="4">
    <source>
        <dbReference type="Proteomes" id="UP000238274"/>
    </source>
</evidence>
<dbReference type="GO" id="GO:0005737">
    <property type="term" value="C:cytoplasm"/>
    <property type="evidence" value="ECO:0007669"/>
    <property type="project" value="TreeGrafter"/>
</dbReference>
<feature type="compositionally biased region" description="Polar residues" evidence="1">
    <location>
        <begin position="316"/>
        <end position="334"/>
    </location>
</feature>
<feature type="compositionally biased region" description="Polar residues" evidence="1">
    <location>
        <begin position="348"/>
        <end position="368"/>
    </location>
</feature>
<gene>
    <name evidence="3" type="ORF">PSHT_04337</name>
</gene>
<feature type="region of interest" description="Disordered" evidence="1">
    <location>
        <begin position="306"/>
        <end position="368"/>
    </location>
</feature>
<sequence>MADQSTATTTTSSTSTEAHEVKSVREQVEEMGVEKMHSPGSSSSKSKDLVSQYTQQANFSQFTFNNKLPNFLPLFSLPAGMPMPTSNHPLLVSHPRTTTWSFAQSSEQADQGEEPFNPQPARALAPPSTSIPPAFSLTGQQTQTNSLCPNKFPSGSDFFLKGKRNTTSLADSSPELDQDSASLHKKPKLPPPTATTTSSSCPSPASSSAAKRLSPTSLRSAALEKFNNNPALQTPSMQSSTVTSFLHVHPPSSKASSAIADNGETDEQQQQPSSTTRSPANPSPQPDKVVPVQSALGFSAFATATGFGGTGSSTTKPTIDWSNGQPSLFDQQHPSSSSSSSDTKPLDQITTSARSDWGNTALSSTPNTGIKRKTHLALDAGLADEDKHEGFLATEVITGEENEELIKTVRCKMFTLGEDQSWRERGTGGLRLLRSKDEPSRYRLITDPPRQVLTFGSTVVLDATSSSSTVTEGEEVGTGEGGNKTQFQQYLCRFGKPEARQEMIDSIEECLKDIHCFHAKSSPENHHQDDDQESALDASNLV</sequence>